<dbReference type="EMBL" id="JAJSPL020000019">
    <property type="protein sequence ID" value="KAK7740692.1"/>
    <property type="molecule type" value="Genomic_DNA"/>
</dbReference>
<accession>A0AAN9YGB0</accession>
<feature type="region of interest" description="Disordered" evidence="1">
    <location>
        <begin position="1"/>
        <end position="34"/>
    </location>
</feature>
<protein>
    <recommendedName>
        <fullName evidence="2">PD-(D/E)XK nuclease-like domain-containing protein</fullName>
    </recommendedName>
</protein>
<dbReference type="Pfam" id="PF20516">
    <property type="entry name" value="PDDEXK_12"/>
    <property type="match status" value="1"/>
</dbReference>
<evidence type="ECO:0000256" key="1">
    <source>
        <dbReference type="SAM" id="MobiDB-lite"/>
    </source>
</evidence>
<proteinExistence type="predicted"/>
<reference evidence="3 4" key="1">
    <citation type="journal article" date="2023" name="PLoS ONE">
        <title>Cytospora paraplurivora sp. nov. isolated from orchards with fruit tree decline syndrome in Ontario, Canada.</title>
        <authorList>
            <person name="Ilyukhin E."/>
            <person name="Nguyen H.D.T."/>
            <person name="Castle A.J."/>
            <person name="Ellouze W."/>
        </authorList>
    </citation>
    <scope>NUCLEOTIDE SEQUENCE [LARGE SCALE GENOMIC DNA]</scope>
    <source>
        <strain evidence="3 4">FDS-564</strain>
    </source>
</reference>
<sequence length="480" mass="53297">MAKFEAPGDPADTSESSHATNPNTPEHVEAPLAKDPGERAGEVIRHEQQERGCLQEFLHDQLGFEKLNLCCDSRVRLLFKHAEGNSAIKVNPEAIRQEISAEPTGILRRPGDPLIVKLLGSLQSKSEAKCTLDVKSVKGDLYYIPNSDNAIFFNRTPSRISMKSSSGTTKKVDPWQAVTLDPASWVLSNRNDTVSLILLPRRYYLKVEEQTGTAVRRSADASLCEPVAKKAKGPAGSDARKVDSKVTSRLEKPTTIWAGVDLQENQLVQVTDRVTGHIEYSIRRLTNWAHQKSCSEAFKAIINDETSKPEVVIVKILAKPSVDKRNVISAAREWSQEFGIHRSLQHHQAEEPTCSSAVQFEALRLATMDGQRLFLRVYRKTQMAIRRSSIIEGYLPLVRTSDSNIDSCLYLGQSRGDQAALAKINGLRRPFPLQSSNHLDLNDLLTRPVAVKFESKKPEAVRGATEAKLQLLEFCAVEAA</sequence>
<comment type="caution">
    <text evidence="3">The sequence shown here is derived from an EMBL/GenBank/DDBJ whole genome shotgun (WGS) entry which is preliminary data.</text>
</comment>
<gene>
    <name evidence="3" type="ORF">SLS53_005160</name>
</gene>
<evidence type="ECO:0000313" key="4">
    <source>
        <dbReference type="Proteomes" id="UP001320245"/>
    </source>
</evidence>
<evidence type="ECO:0000313" key="3">
    <source>
        <dbReference type="EMBL" id="KAK7740692.1"/>
    </source>
</evidence>
<dbReference type="InterPro" id="IPR046797">
    <property type="entry name" value="PDDEXK_12"/>
</dbReference>
<organism evidence="3 4">
    <name type="scientific">Cytospora paraplurivora</name>
    <dbReference type="NCBI Taxonomy" id="2898453"/>
    <lineage>
        <taxon>Eukaryota</taxon>
        <taxon>Fungi</taxon>
        <taxon>Dikarya</taxon>
        <taxon>Ascomycota</taxon>
        <taxon>Pezizomycotina</taxon>
        <taxon>Sordariomycetes</taxon>
        <taxon>Sordariomycetidae</taxon>
        <taxon>Diaporthales</taxon>
        <taxon>Cytosporaceae</taxon>
        <taxon>Cytospora</taxon>
    </lineage>
</organism>
<feature type="compositionally biased region" description="Polar residues" evidence="1">
    <location>
        <begin position="13"/>
        <end position="24"/>
    </location>
</feature>
<dbReference type="AlphaFoldDB" id="A0AAN9YGB0"/>
<name>A0AAN9YGB0_9PEZI</name>
<keyword evidence="4" id="KW-1185">Reference proteome</keyword>
<feature type="domain" description="PD-(D/E)XK nuclease-like" evidence="2">
    <location>
        <begin position="344"/>
        <end position="471"/>
    </location>
</feature>
<evidence type="ECO:0000259" key="2">
    <source>
        <dbReference type="Pfam" id="PF20516"/>
    </source>
</evidence>
<dbReference type="Proteomes" id="UP001320245">
    <property type="component" value="Unassembled WGS sequence"/>
</dbReference>